<dbReference type="EMBL" id="KT321317">
    <property type="protein sequence ID" value="ALA45485.1"/>
    <property type="molecule type" value="Genomic_DNA"/>
</dbReference>
<evidence type="ECO:0000313" key="1">
    <source>
        <dbReference type="EMBL" id="ALA45485.1"/>
    </source>
</evidence>
<keyword evidence="2" id="KW-1185">Reference proteome</keyword>
<dbReference type="RefSeq" id="YP_009208668.1">
    <property type="nucleotide sequence ID" value="NC_028908.2"/>
</dbReference>
<protein>
    <submittedName>
        <fullName evidence="1">Uncharacterized protein</fullName>
    </submittedName>
</protein>
<dbReference type="KEGG" id="vg:26648346"/>
<name>A0A0K2FI86_9CAUD</name>
<proteinExistence type="predicted"/>
<dbReference type="Proteomes" id="UP000203117">
    <property type="component" value="Segment"/>
</dbReference>
<evidence type="ECO:0000313" key="2">
    <source>
        <dbReference type="Proteomes" id="UP000203117"/>
    </source>
</evidence>
<accession>A0A0K2FI86</accession>
<dbReference type="GeneID" id="26648346"/>
<gene>
    <name evidence="1" type="ORF">ADP65_00016</name>
</gene>
<sequence length="59" mass="6667">MDTREDGKPAHIWITGKEAGFPPKSRLYKLHMCKNCGVLQGNPLYPETPCKGKVKINLR</sequence>
<organism evidence="1 2">
    <name type="scientific">Achromobacter phage phiAxp-3</name>
    <dbReference type="NCBI Taxonomy" id="1664247"/>
    <lineage>
        <taxon>Viruses</taxon>
        <taxon>Duplodnaviria</taxon>
        <taxon>Heunggongvirae</taxon>
        <taxon>Uroviricota</taxon>
        <taxon>Caudoviricetes</taxon>
        <taxon>Schitoviridae</taxon>
        <taxon>Rothmandenesvirinae</taxon>
        <taxon>Dongdastvirus</taxon>
        <taxon>Dongdastvirus Axp3</taxon>
    </lineage>
</organism>
<reference evidence="1" key="1">
    <citation type="submission" date="2016-02" db="EMBL/GenBank/DDBJ databases">
        <authorList>
            <person name="Zhao X."/>
        </authorList>
    </citation>
    <scope>NUCLEOTIDE SEQUENCE</scope>
</reference>